<dbReference type="InParanoid" id="A7EPI3"/>
<sequence>MSANELAISFIGPGEVLSAGITLPVVGIIVVALRFWLRSYQKAKLGLDDYTILVALFFVIGMSICLIYGWFYPLLAFVWRLKMQWSQKLYITGIFFLAAGSLVAAIIRLKVQLEISDGGYAAHTDVDLTLTILLYYSSLESGVALIAACLPTLHYLIARPPFRNPFSSVVSLLGINSLRSRGTSSSRAHDNTAPDTEILVTKKVSQSSHSGGSFVASEHVGHVYKLPHVEDGFELPLVPQRPAQTHTRISGKP</sequence>
<gene>
    <name evidence="8" type="ORF">SS1G_07232</name>
</gene>
<evidence type="ECO:0000313" key="8">
    <source>
        <dbReference type="EMBL" id="EDO04749.1"/>
    </source>
</evidence>
<protein>
    <recommendedName>
        <fullName evidence="7">Rhodopsin domain-containing protein</fullName>
    </recommendedName>
</protein>
<evidence type="ECO:0000256" key="6">
    <source>
        <dbReference type="SAM" id="Phobius"/>
    </source>
</evidence>
<comment type="similarity">
    <text evidence="5">Belongs to the SAT4 family.</text>
</comment>
<dbReference type="Proteomes" id="UP000001312">
    <property type="component" value="Unassembled WGS sequence"/>
</dbReference>
<dbReference type="AlphaFoldDB" id="A7EPI3"/>
<dbReference type="InterPro" id="IPR049326">
    <property type="entry name" value="Rhodopsin_dom_fungi"/>
</dbReference>
<reference evidence="9" key="1">
    <citation type="journal article" date="2011" name="PLoS Genet.">
        <title>Genomic analysis of the necrotrophic fungal pathogens Sclerotinia sclerotiorum and Botrytis cinerea.</title>
        <authorList>
            <person name="Amselem J."/>
            <person name="Cuomo C.A."/>
            <person name="van Kan J.A."/>
            <person name="Viaud M."/>
            <person name="Benito E.P."/>
            <person name="Couloux A."/>
            <person name="Coutinho P.M."/>
            <person name="de Vries R.P."/>
            <person name="Dyer P.S."/>
            <person name="Fillinger S."/>
            <person name="Fournier E."/>
            <person name="Gout L."/>
            <person name="Hahn M."/>
            <person name="Kohn L."/>
            <person name="Lapalu N."/>
            <person name="Plummer K.M."/>
            <person name="Pradier J.M."/>
            <person name="Quevillon E."/>
            <person name="Sharon A."/>
            <person name="Simon A."/>
            <person name="ten Have A."/>
            <person name="Tudzynski B."/>
            <person name="Tudzynski P."/>
            <person name="Wincker P."/>
            <person name="Andrew M."/>
            <person name="Anthouard V."/>
            <person name="Beever R.E."/>
            <person name="Beffa R."/>
            <person name="Benoit I."/>
            <person name="Bouzid O."/>
            <person name="Brault B."/>
            <person name="Chen Z."/>
            <person name="Choquer M."/>
            <person name="Collemare J."/>
            <person name="Cotton P."/>
            <person name="Danchin E.G."/>
            <person name="Da Silva C."/>
            <person name="Gautier A."/>
            <person name="Giraud C."/>
            <person name="Giraud T."/>
            <person name="Gonzalez C."/>
            <person name="Grossetete S."/>
            <person name="Guldener U."/>
            <person name="Henrissat B."/>
            <person name="Howlett B.J."/>
            <person name="Kodira C."/>
            <person name="Kretschmer M."/>
            <person name="Lappartient A."/>
            <person name="Leroch M."/>
            <person name="Levis C."/>
            <person name="Mauceli E."/>
            <person name="Neuveglise C."/>
            <person name="Oeser B."/>
            <person name="Pearson M."/>
            <person name="Poulain J."/>
            <person name="Poussereau N."/>
            <person name="Quesneville H."/>
            <person name="Rascle C."/>
            <person name="Schumacher J."/>
            <person name="Segurens B."/>
            <person name="Sexton A."/>
            <person name="Silva E."/>
            <person name="Sirven C."/>
            <person name="Soanes D.M."/>
            <person name="Talbot N.J."/>
            <person name="Templeton M."/>
            <person name="Yandava C."/>
            <person name="Yarden O."/>
            <person name="Zeng Q."/>
            <person name="Rollins J.A."/>
            <person name="Lebrun M.H."/>
            <person name="Dickman M."/>
        </authorList>
    </citation>
    <scope>NUCLEOTIDE SEQUENCE [LARGE SCALE GENOMIC DNA]</scope>
    <source>
        <strain evidence="9">ATCC 18683 / 1980 / Ss-1</strain>
    </source>
</reference>
<dbReference type="Pfam" id="PF20684">
    <property type="entry name" value="Fung_rhodopsin"/>
    <property type="match status" value="1"/>
</dbReference>
<evidence type="ECO:0000256" key="2">
    <source>
        <dbReference type="ARBA" id="ARBA00022692"/>
    </source>
</evidence>
<feature type="transmembrane region" description="Helical" evidence="6">
    <location>
        <begin position="90"/>
        <end position="111"/>
    </location>
</feature>
<name>A7EPI3_SCLS1</name>
<proteinExistence type="inferred from homology"/>
<dbReference type="OMA" id="QTHTRIS"/>
<keyword evidence="4 6" id="KW-0472">Membrane</keyword>
<evidence type="ECO:0000256" key="1">
    <source>
        <dbReference type="ARBA" id="ARBA00004141"/>
    </source>
</evidence>
<feature type="transmembrane region" description="Helical" evidence="6">
    <location>
        <begin position="132"/>
        <end position="157"/>
    </location>
</feature>
<evidence type="ECO:0000256" key="5">
    <source>
        <dbReference type="ARBA" id="ARBA00038359"/>
    </source>
</evidence>
<dbReference type="PANTHER" id="PTHR33048:SF47">
    <property type="entry name" value="INTEGRAL MEMBRANE PROTEIN-RELATED"/>
    <property type="match status" value="1"/>
</dbReference>
<feature type="transmembrane region" description="Helical" evidence="6">
    <location>
        <begin position="49"/>
        <end position="70"/>
    </location>
</feature>
<organism evidence="8 9">
    <name type="scientific">Sclerotinia sclerotiorum (strain ATCC 18683 / 1980 / Ss-1)</name>
    <name type="common">White mold</name>
    <name type="synonym">Whetzelinia sclerotiorum</name>
    <dbReference type="NCBI Taxonomy" id="665079"/>
    <lineage>
        <taxon>Eukaryota</taxon>
        <taxon>Fungi</taxon>
        <taxon>Dikarya</taxon>
        <taxon>Ascomycota</taxon>
        <taxon>Pezizomycotina</taxon>
        <taxon>Leotiomycetes</taxon>
        <taxon>Helotiales</taxon>
        <taxon>Sclerotiniaceae</taxon>
        <taxon>Sclerotinia</taxon>
    </lineage>
</organism>
<feature type="domain" description="Rhodopsin" evidence="7">
    <location>
        <begin position="77"/>
        <end position="158"/>
    </location>
</feature>
<evidence type="ECO:0000259" key="7">
    <source>
        <dbReference type="Pfam" id="PF20684"/>
    </source>
</evidence>
<dbReference type="HOGENOM" id="CLU_1099050_0_0_1"/>
<evidence type="ECO:0000313" key="9">
    <source>
        <dbReference type="Proteomes" id="UP000001312"/>
    </source>
</evidence>
<feature type="transmembrane region" description="Helical" evidence="6">
    <location>
        <begin position="16"/>
        <end position="37"/>
    </location>
</feature>
<keyword evidence="9" id="KW-1185">Reference proteome</keyword>
<dbReference type="GO" id="GO:0016020">
    <property type="term" value="C:membrane"/>
    <property type="evidence" value="ECO:0007669"/>
    <property type="project" value="UniProtKB-SubCell"/>
</dbReference>
<dbReference type="KEGG" id="ssl:SS1G_07232"/>
<dbReference type="PANTHER" id="PTHR33048">
    <property type="entry name" value="PTH11-LIKE INTEGRAL MEMBRANE PROTEIN (AFU_ORTHOLOGUE AFUA_5G11245)"/>
    <property type="match status" value="1"/>
</dbReference>
<dbReference type="InterPro" id="IPR052337">
    <property type="entry name" value="SAT4-like"/>
</dbReference>
<dbReference type="EMBL" id="CH476629">
    <property type="protein sequence ID" value="EDO04749.1"/>
    <property type="molecule type" value="Genomic_DNA"/>
</dbReference>
<dbReference type="RefSeq" id="XP_001591786.1">
    <property type="nucleotide sequence ID" value="XM_001591736.1"/>
</dbReference>
<accession>A7EPI3</accession>
<keyword evidence="2 6" id="KW-0812">Transmembrane</keyword>
<evidence type="ECO:0000256" key="3">
    <source>
        <dbReference type="ARBA" id="ARBA00022989"/>
    </source>
</evidence>
<comment type="subcellular location">
    <subcellularLocation>
        <location evidence="1">Membrane</location>
        <topology evidence="1">Multi-pass membrane protein</topology>
    </subcellularLocation>
</comment>
<keyword evidence="3 6" id="KW-1133">Transmembrane helix</keyword>
<dbReference type="GeneID" id="5487762"/>
<evidence type="ECO:0000256" key="4">
    <source>
        <dbReference type="ARBA" id="ARBA00023136"/>
    </source>
</evidence>